<dbReference type="PANTHER" id="PTHR41299">
    <property type="entry name" value="THIAMINE PYROPHOSPHOKINASE"/>
    <property type="match status" value="1"/>
</dbReference>
<evidence type="ECO:0000256" key="1">
    <source>
        <dbReference type="ARBA" id="ARBA00022679"/>
    </source>
</evidence>
<dbReference type="Pfam" id="PF04265">
    <property type="entry name" value="TPK_B1_binding"/>
    <property type="match status" value="1"/>
</dbReference>
<sequence length="223" mass="22994">MTAAFVQSQAPVTLLGGAPVETKRLREALALAPVLVAADSGADRALAVGLTPRAVIGDLDSVTDETRSRLDPATVCEIAEQDSTDFHKALSNIEAPLVLALGFTGARTDHELAAFNVLARRPGGAVIVLGAEDLAFHAPPQVALDLPVGTRVSLFPMAPVTGESTGLRWPIAGLDFAPDGRVGTSNESTGPVRLSFHGPGMLVILPRAHLTPAVRALSPAPPG</sequence>
<evidence type="ECO:0000313" key="9">
    <source>
        <dbReference type="Proteomes" id="UP001220964"/>
    </source>
</evidence>
<gene>
    <name evidence="8" type="ORF">P1J78_04375</name>
</gene>
<dbReference type="InterPro" id="IPR053149">
    <property type="entry name" value="TPK"/>
</dbReference>
<dbReference type="InterPro" id="IPR007371">
    <property type="entry name" value="TPK_catalytic"/>
</dbReference>
<dbReference type="GO" id="GO:0030975">
    <property type="term" value="F:thiamine binding"/>
    <property type="evidence" value="ECO:0007669"/>
    <property type="project" value="InterPro"/>
</dbReference>
<evidence type="ECO:0000256" key="5">
    <source>
        <dbReference type="NCBIfam" id="TIGR01378"/>
    </source>
</evidence>
<name>A0AAE3T742_9RHOB</name>
<keyword evidence="1 8" id="KW-0808">Transferase</keyword>
<dbReference type="GO" id="GO:0005524">
    <property type="term" value="F:ATP binding"/>
    <property type="evidence" value="ECO:0007669"/>
    <property type="project" value="UniProtKB-KW"/>
</dbReference>
<dbReference type="Gene3D" id="3.40.50.10240">
    <property type="entry name" value="Thiamin pyrophosphokinase, catalytic domain"/>
    <property type="match status" value="1"/>
</dbReference>
<dbReference type="EC" id="2.7.6.2" evidence="5"/>
<keyword evidence="2" id="KW-0547">Nucleotide-binding</keyword>
<evidence type="ECO:0000256" key="3">
    <source>
        <dbReference type="ARBA" id="ARBA00022777"/>
    </source>
</evidence>
<evidence type="ECO:0000259" key="7">
    <source>
        <dbReference type="Pfam" id="PF04265"/>
    </source>
</evidence>
<feature type="domain" description="Thiamin pyrophosphokinase thiamin-binding" evidence="7">
    <location>
        <begin position="149"/>
        <end position="196"/>
    </location>
</feature>
<dbReference type="CDD" id="cd07995">
    <property type="entry name" value="TPK"/>
    <property type="match status" value="1"/>
</dbReference>
<keyword evidence="3" id="KW-0418">Kinase</keyword>
<dbReference type="SUPFAM" id="SSF63862">
    <property type="entry name" value="Thiamin pyrophosphokinase, substrate-binding domain"/>
    <property type="match status" value="1"/>
</dbReference>
<dbReference type="GO" id="GO:0004788">
    <property type="term" value="F:thiamine diphosphokinase activity"/>
    <property type="evidence" value="ECO:0007669"/>
    <property type="project" value="UniProtKB-UniRule"/>
</dbReference>
<reference evidence="8" key="1">
    <citation type="submission" date="2023-03" db="EMBL/GenBank/DDBJ databases">
        <title>Multiphase analysis and comparison of six strains from genera Psychromarinibacter, Lutimaribacter, and Maritimibacter, including a novel species: Psychromarinibacter sediminicola sp. nov.</title>
        <authorList>
            <person name="Wang Y.-H."/>
            <person name="Ye M.-Q."/>
            <person name="Du Z.-J."/>
        </authorList>
    </citation>
    <scope>NUCLEOTIDE SEQUENCE</scope>
    <source>
        <strain evidence="8">C21-152</strain>
    </source>
</reference>
<evidence type="ECO:0000313" key="8">
    <source>
        <dbReference type="EMBL" id="MDF0599960.1"/>
    </source>
</evidence>
<dbReference type="PANTHER" id="PTHR41299:SF1">
    <property type="entry name" value="THIAMINE PYROPHOSPHOKINASE"/>
    <property type="match status" value="1"/>
</dbReference>
<dbReference type="Pfam" id="PF04263">
    <property type="entry name" value="TPK_catalytic"/>
    <property type="match status" value="1"/>
</dbReference>
<dbReference type="InterPro" id="IPR036371">
    <property type="entry name" value="TPK_B1-bd_sf"/>
</dbReference>
<evidence type="ECO:0000256" key="4">
    <source>
        <dbReference type="ARBA" id="ARBA00022840"/>
    </source>
</evidence>
<accession>A0AAE3T742</accession>
<keyword evidence="9" id="KW-1185">Reference proteome</keyword>
<dbReference type="Proteomes" id="UP001220964">
    <property type="component" value="Unassembled WGS sequence"/>
</dbReference>
<dbReference type="GO" id="GO:0009229">
    <property type="term" value="P:thiamine diphosphate biosynthetic process"/>
    <property type="evidence" value="ECO:0007669"/>
    <property type="project" value="InterPro"/>
</dbReference>
<dbReference type="NCBIfam" id="TIGR01378">
    <property type="entry name" value="thi_PPkinase"/>
    <property type="match status" value="1"/>
</dbReference>
<evidence type="ECO:0000259" key="6">
    <source>
        <dbReference type="Pfam" id="PF04263"/>
    </source>
</evidence>
<dbReference type="RefSeq" id="WP_275566104.1">
    <property type="nucleotide sequence ID" value="NZ_JARGYC010000007.1"/>
</dbReference>
<proteinExistence type="predicted"/>
<comment type="caution">
    <text evidence="8">The sequence shown here is derived from an EMBL/GenBank/DDBJ whole genome shotgun (WGS) entry which is preliminary data.</text>
</comment>
<dbReference type="InterPro" id="IPR007373">
    <property type="entry name" value="Thiamin_PyroPKinase_B1-bd"/>
</dbReference>
<dbReference type="EMBL" id="JARGYC010000007">
    <property type="protein sequence ID" value="MDF0599960.1"/>
    <property type="molecule type" value="Genomic_DNA"/>
</dbReference>
<feature type="domain" description="Thiamin pyrophosphokinase catalytic" evidence="6">
    <location>
        <begin position="28"/>
        <end position="120"/>
    </location>
</feature>
<dbReference type="InterPro" id="IPR036759">
    <property type="entry name" value="TPK_catalytic_sf"/>
</dbReference>
<evidence type="ECO:0000256" key="2">
    <source>
        <dbReference type="ARBA" id="ARBA00022741"/>
    </source>
</evidence>
<keyword evidence="4" id="KW-0067">ATP-binding</keyword>
<dbReference type="InterPro" id="IPR006282">
    <property type="entry name" value="Thi_PPkinase"/>
</dbReference>
<protein>
    <recommendedName>
        <fullName evidence="5">Thiamine diphosphokinase</fullName>
        <ecNumber evidence="5">2.7.6.2</ecNumber>
    </recommendedName>
</protein>
<dbReference type="AlphaFoldDB" id="A0AAE3T742"/>
<dbReference type="GO" id="GO:0006772">
    <property type="term" value="P:thiamine metabolic process"/>
    <property type="evidence" value="ECO:0007669"/>
    <property type="project" value="UniProtKB-UniRule"/>
</dbReference>
<dbReference type="GO" id="GO:0016301">
    <property type="term" value="F:kinase activity"/>
    <property type="evidence" value="ECO:0007669"/>
    <property type="project" value="UniProtKB-KW"/>
</dbReference>
<organism evidence="8 9">
    <name type="scientific">Psychromarinibacter sediminicola</name>
    <dbReference type="NCBI Taxonomy" id="3033385"/>
    <lineage>
        <taxon>Bacteria</taxon>
        <taxon>Pseudomonadati</taxon>
        <taxon>Pseudomonadota</taxon>
        <taxon>Alphaproteobacteria</taxon>
        <taxon>Rhodobacterales</taxon>
        <taxon>Paracoccaceae</taxon>
        <taxon>Psychromarinibacter</taxon>
    </lineage>
</organism>
<dbReference type="SUPFAM" id="SSF63999">
    <property type="entry name" value="Thiamin pyrophosphokinase, catalytic domain"/>
    <property type="match status" value="1"/>
</dbReference>